<organism evidence="2 3">
    <name type="scientific">Rhizocola hellebori</name>
    <dbReference type="NCBI Taxonomy" id="1392758"/>
    <lineage>
        <taxon>Bacteria</taxon>
        <taxon>Bacillati</taxon>
        <taxon>Actinomycetota</taxon>
        <taxon>Actinomycetes</taxon>
        <taxon>Micromonosporales</taxon>
        <taxon>Micromonosporaceae</taxon>
        <taxon>Rhizocola</taxon>
    </lineage>
</organism>
<proteinExistence type="predicted"/>
<feature type="signal peptide" evidence="1">
    <location>
        <begin position="1"/>
        <end position="27"/>
    </location>
</feature>
<dbReference type="Proteomes" id="UP000612899">
    <property type="component" value="Unassembled WGS sequence"/>
</dbReference>
<keyword evidence="3" id="KW-1185">Reference proteome</keyword>
<evidence type="ECO:0000313" key="2">
    <source>
        <dbReference type="EMBL" id="GIH04000.1"/>
    </source>
</evidence>
<dbReference type="RefSeq" id="WP_203907897.1">
    <property type="nucleotide sequence ID" value="NZ_BONY01000010.1"/>
</dbReference>
<feature type="chain" id="PRO_5035229104" description="Peptidase C-terminal archaeal/bacterial domain-containing protein" evidence="1">
    <location>
        <begin position="28"/>
        <end position="646"/>
    </location>
</feature>
<sequence>MLPNRFTSRAIAALTALFIGAAGGAAATGIPAIGAPGGSGVGNPTQPGVVPTAAVPAGVKAAQPVRPSGQGITAATLPASTRIARAGIDAACDTRVKGNFSYLDQNAVWHNLMNMQVQVWDVDPETGDDLLAAAVTDYFGNYNICFDSASETAPDTGTADVRVRFVSEVSQWRVGSDAGPYMFQTGTIDDVKPGAVLDMGSLTTGAPGLHRALHAYDIVDFTWLWIPKPVNGCFDPKDAVCRQMRIRWTEDSVDGPYYAADTNTVRLAATDPDTPMAVTRELANSLMDDVYNDAMPATPNCAPHTVTIATSTGCAWVEGFAHWFTATMYNDPFVRLPGGTSLSLEGQRWGDGWGETDASELRVAGALLDITDTGNETLWDRAGEGWSNIWYTFTHHVSNTFAEFWAHRATDEFNVAETGAMACLYQNAIDYQFRDPLTDYTTLARPPAVPSHNFQYRTTSVYWSAVALRPAAGADHDLYLFDDRAQTASLGGSWFGGSTVDIVAVDTNRRPMGDYYPQVRLWGGAADYQIQLAQGPAVLNPGNSNILAMNASSIVQVMDTSLSAGVPVTLRVTPSNIGQNPELFLFGSDPADPNTFVRSRGQALASSTAGGPGAAETITFTPPRSGWYGVVVINAAGAGNYTMTRI</sequence>
<dbReference type="AlphaFoldDB" id="A0A8J3VEY0"/>
<reference evidence="2" key="1">
    <citation type="submission" date="2021-01" db="EMBL/GenBank/DDBJ databases">
        <title>Whole genome shotgun sequence of Rhizocola hellebori NBRC 109834.</title>
        <authorList>
            <person name="Komaki H."/>
            <person name="Tamura T."/>
        </authorList>
    </citation>
    <scope>NUCLEOTIDE SEQUENCE</scope>
    <source>
        <strain evidence="2">NBRC 109834</strain>
    </source>
</reference>
<dbReference type="Gene3D" id="2.60.120.380">
    <property type="match status" value="1"/>
</dbReference>
<dbReference type="EMBL" id="BONY01000010">
    <property type="protein sequence ID" value="GIH04000.1"/>
    <property type="molecule type" value="Genomic_DNA"/>
</dbReference>
<evidence type="ECO:0000313" key="3">
    <source>
        <dbReference type="Proteomes" id="UP000612899"/>
    </source>
</evidence>
<protein>
    <recommendedName>
        <fullName evidence="4">Peptidase C-terminal archaeal/bacterial domain-containing protein</fullName>
    </recommendedName>
</protein>
<evidence type="ECO:0000256" key="1">
    <source>
        <dbReference type="SAM" id="SignalP"/>
    </source>
</evidence>
<accession>A0A8J3VEY0</accession>
<gene>
    <name evidence="2" type="ORF">Rhe02_20670</name>
</gene>
<evidence type="ECO:0008006" key="4">
    <source>
        <dbReference type="Google" id="ProtNLM"/>
    </source>
</evidence>
<keyword evidence="1" id="KW-0732">Signal</keyword>
<name>A0A8J3VEY0_9ACTN</name>
<comment type="caution">
    <text evidence="2">The sequence shown here is derived from an EMBL/GenBank/DDBJ whole genome shotgun (WGS) entry which is preliminary data.</text>
</comment>